<accession>A0A1G7QND9</accession>
<keyword evidence="3" id="KW-0808">Transferase</keyword>
<dbReference type="RefSeq" id="WP_090289242.1">
    <property type="nucleotide sequence ID" value="NZ_FNCK01000002.1"/>
</dbReference>
<dbReference type="OrthoDB" id="9784009at2"/>
<dbReference type="Proteomes" id="UP000199708">
    <property type="component" value="Unassembled WGS sequence"/>
</dbReference>
<dbReference type="GO" id="GO:0016740">
    <property type="term" value="F:transferase activity"/>
    <property type="evidence" value="ECO:0007669"/>
    <property type="project" value="UniProtKB-KW"/>
</dbReference>
<feature type="domain" description="Rhodanese" evidence="2">
    <location>
        <begin position="147"/>
        <end position="235"/>
    </location>
</feature>
<dbReference type="Gene3D" id="3.40.250.10">
    <property type="entry name" value="Rhodanese-like domain"/>
    <property type="match status" value="2"/>
</dbReference>
<gene>
    <name evidence="3" type="ORF">SAMN05421791_102155</name>
</gene>
<organism evidence="3 4">
    <name type="scientific">Facklamia miroungae</name>
    <dbReference type="NCBI Taxonomy" id="120956"/>
    <lineage>
        <taxon>Bacteria</taxon>
        <taxon>Bacillati</taxon>
        <taxon>Bacillota</taxon>
        <taxon>Bacilli</taxon>
        <taxon>Lactobacillales</taxon>
        <taxon>Aerococcaceae</taxon>
        <taxon>Facklamia</taxon>
    </lineage>
</organism>
<dbReference type="CDD" id="cd00158">
    <property type="entry name" value="RHOD"/>
    <property type="match status" value="2"/>
</dbReference>
<name>A0A1G7QND9_9LACT</name>
<dbReference type="STRING" id="120956.SAMN05421791_102155"/>
<dbReference type="InterPro" id="IPR036873">
    <property type="entry name" value="Rhodanese-like_dom_sf"/>
</dbReference>
<dbReference type="SUPFAM" id="SSF52821">
    <property type="entry name" value="Rhodanese/Cell cycle control phosphatase"/>
    <property type="match status" value="2"/>
</dbReference>
<dbReference type="InterPro" id="IPR001763">
    <property type="entry name" value="Rhodanese-like_dom"/>
</dbReference>
<evidence type="ECO:0000313" key="4">
    <source>
        <dbReference type="Proteomes" id="UP000199708"/>
    </source>
</evidence>
<feature type="domain" description="Rhodanese" evidence="2">
    <location>
        <begin position="47"/>
        <end position="133"/>
    </location>
</feature>
<protein>
    <submittedName>
        <fullName evidence="3">Rhodanese-related sulfurtransferase</fullName>
    </submittedName>
</protein>
<proteinExistence type="predicted"/>
<keyword evidence="4" id="KW-1185">Reference proteome</keyword>
<evidence type="ECO:0000259" key="2">
    <source>
        <dbReference type="PROSITE" id="PS50206"/>
    </source>
</evidence>
<feature type="signal peptide" evidence="1">
    <location>
        <begin position="1"/>
        <end position="28"/>
    </location>
</feature>
<reference evidence="3 4" key="1">
    <citation type="submission" date="2016-10" db="EMBL/GenBank/DDBJ databases">
        <authorList>
            <person name="de Groot N.N."/>
        </authorList>
    </citation>
    <scope>NUCLEOTIDE SEQUENCE [LARGE SCALE GENOMIC DNA]</scope>
    <source>
        <strain evidence="3 4">ATCC BAA-466</strain>
    </source>
</reference>
<keyword evidence="1" id="KW-0732">Signal</keyword>
<sequence>MMKVLSKISKFTIVLLSTLMISVSTIYAQTEIMPGQELERIQLDKKAKEKYLVIDVRPEEQYEKGHLSHAINIPLEDLGNELDRLEDYKEMPIIVYCNTGKKSAEAATLLLDKGFKDVKDAQGVKEFEYTLVTYESILPDEFIEEAKDKETLFIDARDAKDFEKASVEGAINASVDNPEAVLEQLPEDKTAKIITFCYSGNKSADIANFLEEHGYTNVKNSLDGTKENENLPLVEKAS</sequence>
<dbReference type="Pfam" id="PF00581">
    <property type="entry name" value="Rhodanese"/>
    <property type="match status" value="2"/>
</dbReference>
<evidence type="ECO:0000313" key="3">
    <source>
        <dbReference type="EMBL" id="SDG00008.1"/>
    </source>
</evidence>
<feature type="chain" id="PRO_5011706918" evidence="1">
    <location>
        <begin position="29"/>
        <end position="238"/>
    </location>
</feature>
<dbReference type="AlphaFoldDB" id="A0A1G7QND9"/>
<dbReference type="PROSITE" id="PS50206">
    <property type="entry name" value="RHODANESE_3"/>
    <property type="match status" value="2"/>
</dbReference>
<dbReference type="InterPro" id="IPR050229">
    <property type="entry name" value="GlpE_sulfurtransferase"/>
</dbReference>
<evidence type="ECO:0000256" key="1">
    <source>
        <dbReference type="SAM" id="SignalP"/>
    </source>
</evidence>
<dbReference type="PANTHER" id="PTHR43031">
    <property type="entry name" value="FAD-DEPENDENT OXIDOREDUCTASE"/>
    <property type="match status" value="1"/>
</dbReference>
<dbReference type="EMBL" id="FNCK01000002">
    <property type="protein sequence ID" value="SDG00008.1"/>
    <property type="molecule type" value="Genomic_DNA"/>
</dbReference>
<dbReference type="PANTHER" id="PTHR43031:SF1">
    <property type="entry name" value="PYRIDINE NUCLEOTIDE-DISULPHIDE OXIDOREDUCTASE"/>
    <property type="match status" value="1"/>
</dbReference>
<dbReference type="SMART" id="SM00450">
    <property type="entry name" value="RHOD"/>
    <property type="match status" value="2"/>
</dbReference>